<reference evidence="2" key="1">
    <citation type="submission" date="2022-08" db="UniProtKB">
        <authorList>
            <consortium name="EnsemblMetazoa"/>
        </authorList>
    </citation>
    <scope>IDENTIFICATION</scope>
    <source>
        <strain evidence="2">05x7-T-G4-1.051#20</strain>
    </source>
</reference>
<dbReference type="Proteomes" id="UP000005408">
    <property type="component" value="Unassembled WGS sequence"/>
</dbReference>
<keyword evidence="3" id="KW-1185">Reference proteome</keyword>
<feature type="chain" id="PRO_5036490064" description="Ig-like domain-containing protein" evidence="1">
    <location>
        <begin position="17"/>
        <end position="138"/>
    </location>
</feature>
<dbReference type="EnsemblMetazoa" id="G30388.1">
    <property type="protein sequence ID" value="G30388.1:cds"/>
    <property type="gene ID" value="G30388"/>
</dbReference>
<keyword evidence="1" id="KW-0732">Signal</keyword>
<sequence>MISLYVWILLVKEAFSFISIKVESSVVTIDKSDIDIRCIVNGTNLSEVYSIKLIRSNTTVVTVSEKGVVWKDAALENKTGVTVNASISNAMSPYLHLEIPKTVVRYPGDFGSYQCCLVAIDSLGGLVNNQSLIVNITG</sequence>
<protein>
    <recommendedName>
        <fullName evidence="4">Ig-like domain-containing protein</fullName>
    </recommendedName>
</protein>
<evidence type="ECO:0000256" key="1">
    <source>
        <dbReference type="SAM" id="SignalP"/>
    </source>
</evidence>
<organism evidence="2 3">
    <name type="scientific">Magallana gigas</name>
    <name type="common">Pacific oyster</name>
    <name type="synonym">Crassostrea gigas</name>
    <dbReference type="NCBI Taxonomy" id="29159"/>
    <lineage>
        <taxon>Eukaryota</taxon>
        <taxon>Metazoa</taxon>
        <taxon>Spiralia</taxon>
        <taxon>Lophotrochozoa</taxon>
        <taxon>Mollusca</taxon>
        <taxon>Bivalvia</taxon>
        <taxon>Autobranchia</taxon>
        <taxon>Pteriomorphia</taxon>
        <taxon>Ostreida</taxon>
        <taxon>Ostreoidea</taxon>
        <taxon>Ostreidae</taxon>
        <taxon>Magallana</taxon>
    </lineage>
</organism>
<name>A0A8W8M381_MAGGI</name>
<dbReference type="AlphaFoldDB" id="A0A8W8M381"/>
<evidence type="ECO:0000313" key="2">
    <source>
        <dbReference type="EnsemblMetazoa" id="G30388.1:cds"/>
    </source>
</evidence>
<proteinExistence type="predicted"/>
<accession>A0A8W8M381</accession>
<evidence type="ECO:0000313" key="3">
    <source>
        <dbReference type="Proteomes" id="UP000005408"/>
    </source>
</evidence>
<evidence type="ECO:0008006" key="4">
    <source>
        <dbReference type="Google" id="ProtNLM"/>
    </source>
</evidence>
<feature type="signal peptide" evidence="1">
    <location>
        <begin position="1"/>
        <end position="16"/>
    </location>
</feature>